<name>A0A6M0RVI8_9CYAN</name>
<reference evidence="1 2" key="1">
    <citation type="journal article" date="2020" name="Microb. Ecol.">
        <title>Ecogenomics of the Marine Benthic Filamentous Cyanobacterium Adonisia.</title>
        <authorList>
            <person name="Walter J.M."/>
            <person name="Coutinho F.H."/>
            <person name="Leomil L."/>
            <person name="Hargreaves P.I."/>
            <person name="Campeao M.E."/>
            <person name="Vieira V.V."/>
            <person name="Silva B.S."/>
            <person name="Fistarol G.O."/>
            <person name="Salomon P.S."/>
            <person name="Sawabe T."/>
            <person name="Mino S."/>
            <person name="Hosokawa M."/>
            <person name="Miyashita H."/>
            <person name="Maruyama F."/>
            <person name="van Verk M.C."/>
            <person name="Dutilh B.E."/>
            <person name="Thompson C.C."/>
            <person name="Thompson F.L."/>
        </authorList>
    </citation>
    <scope>NUCLEOTIDE SEQUENCE [LARGE SCALE GENOMIC DNA]</scope>
    <source>
        <strain evidence="1 2">CCMR0081</strain>
    </source>
</reference>
<comment type="caution">
    <text evidence="1">The sequence shown here is derived from an EMBL/GenBank/DDBJ whole genome shotgun (WGS) entry which is preliminary data.</text>
</comment>
<protein>
    <recommendedName>
        <fullName evidence="3">DUF4159 domain-containing protein</fullName>
    </recommendedName>
</protein>
<dbReference type="Proteomes" id="UP000481033">
    <property type="component" value="Unassembled WGS sequence"/>
</dbReference>
<accession>A0A6M0RVI8</accession>
<evidence type="ECO:0008006" key="3">
    <source>
        <dbReference type="Google" id="ProtNLM"/>
    </source>
</evidence>
<sequence length="411" mass="45548">MNPSPLQRIQVNDGMLITANHWQIAHSYHQQRQTIHYEALHRGGIVSGLGVSVGPIPEVAPSKYRQPRWLTIQPGLAIDAKGNPIVVSNLESCYLSAQPIAETTIYIVLKHSERSSQSEIVQEAFQIIEKDVPAESDEVELCRVRLGMGDVAISPPEDVFSPALNQLDLRYRQWVQPRPQRMASVAAWSYHSSIIAQFEDLFAALPGLYPALQGQVTAQVLESDLTYLAYEDFCELTRPDQRQVAQYLQQGGVILVGAAADQLGELYRVEAELNQALFAKPQGLTSSLYTSAEQELHNVQGCIAEAVAKLTEPLLAFLNAEGLSLKSVGREVRSQPFSFSQWPTIHGQPVDLHGWGGLLLLVGPLPQAWSLSEDLNLSREEIRSAQELGVNVLNFAARRRCMYQWLAPPPS</sequence>
<organism evidence="1 2">
    <name type="scientific">Adonisia turfae CCMR0081</name>
    <dbReference type="NCBI Taxonomy" id="2292702"/>
    <lineage>
        <taxon>Bacteria</taxon>
        <taxon>Bacillati</taxon>
        <taxon>Cyanobacteriota</taxon>
        <taxon>Adonisia</taxon>
        <taxon>Adonisia turfae</taxon>
    </lineage>
</organism>
<proteinExistence type="predicted"/>
<dbReference type="AlphaFoldDB" id="A0A6M0RVI8"/>
<dbReference type="EMBL" id="QXHD01000004">
    <property type="protein sequence ID" value="NEZ59791.1"/>
    <property type="molecule type" value="Genomic_DNA"/>
</dbReference>
<evidence type="ECO:0000313" key="1">
    <source>
        <dbReference type="EMBL" id="NEZ59791.1"/>
    </source>
</evidence>
<keyword evidence="2" id="KW-1185">Reference proteome</keyword>
<gene>
    <name evidence="1" type="ORF">DXZ20_29955</name>
</gene>
<evidence type="ECO:0000313" key="2">
    <source>
        <dbReference type="Proteomes" id="UP000481033"/>
    </source>
</evidence>